<dbReference type="SUPFAM" id="SSF53613">
    <property type="entry name" value="Ribokinase-like"/>
    <property type="match status" value="1"/>
</dbReference>
<dbReference type="PROSITE" id="PS00584">
    <property type="entry name" value="PFKB_KINASES_2"/>
    <property type="match status" value="1"/>
</dbReference>
<reference evidence="9 10" key="1">
    <citation type="submission" date="2019-06" db="EMBL/GenBank/DDBJ databases">
        <title>Sequencing the genomes of 1000 actinobacteria strains.</title>
        <authorList>
            <person name="Klenk H.-P."/>
        </authorList>
    </citation>
    <scope>NUCLEOTIDE SEQUENCE [LARGE SCALE GENOMIC DNA]</scope>
    <source>
        <strain evidence="9 10">DSM 20169</strain>
    </source>
</reference>
<dbReference type="CDD" id="cd01167">
    <property type="entry name" value="bac_FRK"/>
    <property type="match status" value="1"/>
</dbReference>
<evidence type="ECO:0000256" key="7">
    <source>
        <dbReference type="SAM" id="MobiDB-lite"/>
    </source>
</evidence>
<feature type="domain" description="Carbohydrate kinase PfkB" evidence="8">
    <location>
        <begin position="10"/>
        <end position="301"/>
    </location>
</feature>
<dbReference type="EMBL" id="VFOX01000002">
    <property type="protein sequence ID" value="TQL81918.1"/>
    <property type="molecule type" value="Genomic_DNA"/>
</dbReference>
<dbReference type="InterPro" id="IPR029056">
    <property type="entry name" value="Ribokinase-like"/>
</dbReference>
<dbReference type="OrthoDB" id="9795789at2"/>
<evidence type="ECO:0000259" key="8">
    <source>
        <dbReference type="Pfam" id="PF00294"/>
    </source>
</evidence>
<dbReference type="InterPro" id="IPR002139">
    <property type="entry name" value="Ribo/fructo_kinase"/>
</dbReference>
<evidence type="ECO:0000256" key="2">
    <source>
        <dbReference type="ARBA" id="ARBA00022679"/>
    </source>
</evidence>
<dbReference type="Pfam" id="PF00294">
    <property type="entry name" value="PfkB"/>
    <property type="match status" value="1"/>
</dbReference>
<keyword evidence="2 6" id="KW-0808">Transferase</keyword>
<dbReference type="InterPro" id="IPR050306">
    <property type="entry name" value="PfkB_Carbo_kinase"/>
</dbReference>
<name>A0A543BAR4_9MICO</name>
<dbReference type="PANTHER" id="PTHR43085:SF1">
    <property type="entry name" value="PSEUDOURIDINE KINASE-RELATED"/>
    <property type="match status" value="1"/>
</dbReference>
<evidence type="ECO:0000256" key="5">
    <source>
        <dbReference type="ARBA" id="ARBA00022840"/>
    </source>
</evidence>
<sequence>MTGTRLSEVVVVIGEALMDIVRRDGVVIHEAPGGSPANVSLAVARLGASSHLLTAFGDDDHGSRIREWLDEAGVETCRTRLDRTGTAVADLGPDGSATYEFDLCWKLSQPPIDDIDPGIVHAGSIAAILPPGSTQVQEMLASARAHSLTTYDPNVRPALLPDHAGAVRDVEDMVSSADVVKASDDDLRWLYPERSPLRSASEWLARGPALVVVTGGGEGATAVTSAFTVTSEARRVDVVDTVGAGDAFMGALIVALLRRGYANAAARDRLRAVGAGEIRELLEFATDAAAITVSRPGADPPFQDEMTAASSRSGLI</sequence>
<evidence type="ECO:0000313" key="10">
    <source>
        <dbReference type="Proteomes" id="UP000317209"/>
    </source>
</evidence>
<protein>
    <submittedName>
        <fullName evidence="9">Fructokinase</fullName>
    </submittedName>
</protein>
<dbReference type="GO" id="GO:0005524">
    <property type="term" value="F:ATP binding"/>
    <property type="evidence" value="ECO:0007669"/>
    <property type="project" value="UniProtKB-KW"/>
</dbReference>
<keyword evidence="5" id="KW-0067">ATP-binding</keyword>
<accession>A0A543BAR4</accession>
<keyword evidence="4 6" id="KW-0418">Kinase</keyword>
<feature type="region of interest" description="Disordered" evidence="7">
    <location>
        <begin position="295"/>
        <end position="316"/>
    </location>
</feature>
<dbReference type="GO" id="GO:0008865">
    <property type="term" value="F:fructokinase activity"/>
    <property type="evidence" value="ECO:0007669"/>
    <property type="project" value="UniProtKB-ARBA"/>
</dbReference>
<dbReference type="Proteomes" id="UP000317209">
    <property type="component" value="Unassembled WGS sequence"/>
</dbReference>
<organism evidence="9 10">
    <name type="scientific">Microbacterium saperdae</name>
    <dbReference type="NCBI Taxonomy" id="69368"/>
    <lineage>
        <taxon>Bacteria</taxon>
        <taxon>Bacillati</taxon>
        <taxon>Actinomycetota</taxon>
        <taxon>Actinomycetes</taxon>
        <taxon>Micrococcales</taxon>
        <taxon>Microbacteriaceae</taxon>
        <taxon>Microbacterium</taxon>
    </lineage>
</organism>
<dbReference type="InterPro" id="IPR011611">
    <property type="entry name" value="PfkB_dom"/>
</dbReference>
<keyword evidence="10" id="KW-1185">Reference proteome</keyword>
<comment type="caution">
    <text evidence="9">The sequence shown here is derived from an EMBL/GenBank/DDBJ whole genome shotgun (WGS) entry which is preliminary data.</text>
</comment>
<dbReference type="PANTHER" id="PTHR43085">
    <property type="entry name" value="HEXOKINASE FAMILY MEMBER"/>
    <property type="match status" value="1"/>
</dbReference>
<gene>
    <name evidence="9" type="ORF">FB560_3399</name>
</gene>
<dbReference type="PROSITE" id="PS00583">
    <property type="entry name" value="PFKB_KINASES_1"/>
    <property type="match status" value="1"/>
</dbReference>
<comment type="similarity">
    <text evidence="1 6">Belongs to the carbohydrate kinase PfkB family.</text>
</comment>
<dbReference type="PRINTS" id="PR00990">
    <property type="entry name" value="RIBOKINASE"/>
</dbReference>
<dbReference type="InterPro" id="IPR002173">
    <property type="entry name" value="Carboh/pur_kinase_PfkB_CS"/>
</dbReference>
<evidence type="ECO:0000256" key="1">
    <source>
        <dbReference type="ARBA" id="ARBA00010688"/>
    </source>
</evidence>
<evidence type="ECO:0000256" key="6">
    <source>
        <dbReference type="RuleBase" id="RU003704"/>
    </source>
</evidence>
<dbReference type="GO" id="GO:0006000">
    <property type="term" value="P:fructose metabolic process"/>
    <property type="evidence" value="ECO:0007669"/>
    <property type="project" value="UniProtKB-ARBA"/>
</dbReference>
<evidence type="ECO:0000256" key="3">
    <source>
        <dbReference type="ARBA" id="ARBA00022741"/>
    </source>
</evidence>
<proteinExistence type="inferred from homology"/>
<evidence type="ECO:0000313" key="9">
    <source>
        <dbReference type="EMBL" id="TQL81918.1"/>
    </source>
</evidence>
<keyword evidence="3" id="KW-0547">Nucleotide-binding</keyword>
<dbReference type="RefSeq" id="WP_141873703.1">
    <property type="nucleotide sequence ID" value="NZ_VFOX01000002.1"/>
</dbReference>
<evidence type="ECO:0000256" key="4">
    <source>
        <dbReference type="ARBA" id="ARBA00022777"/>
    </source>
</evidence>
<dbReference type="AlphaFoldDB" id="A0A543BAR4"/>
<dbReference type="Gene3D" id="3.40.1190.20">
    <property type="match status" value="1"/>
</dbReference>